<evidence type="ECO:0000313" key="1">
    <source>
        <dbReference type="EMBL" id="SHF53873.1"/>
    </source>
</evidence>
<dbReference type="SUPFAM" id="SSF48695">
    <property type="entry name" value="Multiheme cytochromes"/>
    <property type="match status" value="1"/>
</dbReference>
<protein>
    <submittedName>
        <fullName evidence="1">C_GCAxxG_C_C family probable redox protein</fullName>
    </submittedName>
</protein>
<dbReference type="RefSeq" id="WP_027357385.1">
    <property type="nucleotide sequence ID" value="NZ_FQUW01000037.1"/>
</dbReference>
<dbReference type="AlphaFoldDB" id="A0A1M5CGI5"/>
<dbReference type="NCBIfam" id="TIGR01909">
    <property type="entry name" value="C_GCAxxG_C_C"/>
    <property type="match status" value="1"/>
</dbReference>
<accession>A0A1M5CGI5</accession>
<dbReference type="Proteomes" id="UP000184196">
    <property type="component" value="Unassembled WGS sequence"/>
</dbReference>
<proteinExistence type="predicted"/>
<dbReference type="EMBL" id="FQUW01000037">
    <property type="protein sequence ID" value="SHF53873.1"/>
    <property type="molecule type" value="Genomic_DNA"/>
</dbReference>
<dbReference type="OrthoDB" id="1624765at2"/>
<sequence length="148" mass="16555">MAEELALEARNRAGNYFREGYNCAESIFLTFRELVIPEVDRDLVRLATGFGGGLGHAGCMCGALTASTIVIGLLSGRTDHQQDRFRTYGLAKDFHDRFEEKFGVTCCRALNPHPFDTPEHLRHCLKITGNTARLLAEFLLEKKLVPVK</sequence>
<keyword evidence="2" id="KW-1185">Reference proteome</keyword>
<dbReference type="Pfam" id="PF09719">
    <property type="entry name" value="C_GCAxxG_C_C"/>
    <property type="match status" value="1"/>
</dbReference>
<evidence type="ECO:0000313" key="2">
    <source>
        <dbReference type="Proteomes" id="UP000184196"/>
    </source>
</evidence>
<name>A0A1M5CGI5_9FIRM</name>
<gene>
    <name evidence="1" type="ORF">SAMN02745218_02534</name>
</gene>
<dbReference type="InterPro" id="IPR036280">
    <property type="entry name" value="Multihaem_cyt_sf"/>
</dbReference>
<dbReference type="InterPro" id="IPR010181">
    <property type="entry name" value="CGCAxxGCC_motif"/>
</dbReference>
<reference evidence="2" key="1">
    <citation type="submission" date="2016-11" db="EMBL/GenBank/DDBJ databases">
        <authorList>
            <person name="Varghese N."/>
            <person name="Submissions S."/>
        </authorList>
    </citation>
    <scope>NUCLEOTIDE SEQUENCE [LARGE SCALE GENOMIC DNA]</scope>
    <source>
        <strain evidence="2">DSM 11792</strain>
    </source>
</reference>
<organism evidence="1 2">
    <name type="scientific">Desulfofundulus australicus DSM 11792</name>
    <dbReference type="NCBI Taxonomy" id="1121425"/>
    <lineage>
        <taxon>Bacteria</taxon>
        <taxon>Bacillati</taxon>
        <taxon>Bacillota</taxon>
        <taxon>Clostridia</taxon>
        <taxon>Eubacteriales</taxon>
        <taxon>Peptococcaceae</taxon>
        <taxon>Desulfofundulus</taxon>
    </lineage>
</organism>